<gene>
    <name evidence="7" type="ORF">PAP18089_01887</name>
</gene>
<dbReference type="CDD" id="cd00796">
    <property type="entry name" value="INT_Rci_Hp1_C"/>
    <property type="match status" value="1"/>
</dbReference>
<dbReference type="InterPro" id="IPR011010">
    <property type="entry name" value="DNA_brk_join_enz"/>
</dbReference>
<organism evidence="7 8">
    <name type="scientific">Pandoraea apista</name>
    <dbReference type="NCBI Taxonomy" id="93218"/>
    <lineage>
        <taxon>Bacteria</taxon>
        <taxon>Pseudomonadati</taxon>
        <taxon>Pseudomonadota</taxon>
        <taxon>Betaproteobacteria</taxon>
        <taxon>Burkholderiales</taxon>
        <taxon>Burkholderiaceae</taxon>
        <taxon>Pandoraea</taxon>
    </lineage>
</organism>
<dbReference type="InterPro" id="IPR044068">
    <property type="entry name" value="CB"/>
</dbReference>
<dbReference type="GO" id="GO:0015074">
    <property type="term" value="P:DNA integration"/>
    <property type="evidence" value="ECO:0007669"/>
    <property type="project" value="UniProtKB-KW"/>
</dbReference>
<protein>
    <submittedName>
        <fullName evidence="7">Integrase</fullName>
    </submittedName>
</protein>
<evidence type="ECO:0000259" key="5">
    <source>
        <dbReference type="PROSITE" id="PS51898"/>
    </source>
</evidence>
<dbReference type="RefSeq" id="WP_150728602.1">
    <property type="nucleotide sequence ID" value="NZ_CABPSX010000003.1"/>
</dbReference>
<dbReference type="PROSITE" id="PS51898">
    <property type="entry name" value="TYR_RECOMBINASE"/>
    <property type="match status" value="1"/>
</dbReference>
<keyword evidence="3" id="KW-0233">DNA recombination</keyword>
<dbReference type="PANTHER" id="PTHR30349:SF94">
    <property type="entry name" value="INTEGRASE_RECOMBINASE HI_1414-RELATED"/>
    <property type="match status" value="1"/>
</dbReference>
<dbReference type="InterPro" id="IPR010998">
    <property type="entry name" value="Integrase_recombinase_N"/>
</dbReference>
<accession>A0A5E5P3Q5</accession>
<evidence type="ECO:0000313" key="8">
    <source>
        <dbReference type="Proteomes" id="UP000364291"/>
    </source>
</evidence>
<keyword evidence="1" id="KW-0229">DNA integration</keyword>
<sequence length="345" mass="38925">MATYAKRGGVWRAQVRVKGVVTSQSFKSKADAVAWATRTEHDINIGKITPGTKHTLADAFREYEKRVSPTKRSSRWEAIRFAAFVRDFPDLAAKNIADVTPDDMGRWRDARLAGDLAAGRPPVSNATVLRDINLYSHVFTTARDEWRWIRESPITGMRRPTEPQPRTRRVSDEEAARLLRTLGYIEDETPTTKSARVGAMFVFAIETAMRAGEIAALRWDEINFEQRYAHIPKTKTDVARSVPLSKRALDVLEQLRPLQSEFDGKVFGVEASSRDALFRKAKKAALLEDLHFHDARREALTRLSKVFGVMELAKVSGHRDLSILQTVYYAPHAADLAEKLHQAAT</sequence>
<dbReference type="PANTHER" id="PTHR30349">
    <property type="entry name" value="PHAGE INTEGRASE-RELATED"/>
    <property type="match status" value="1"/>
</dbReference>
<reference evidence="7 8" key="1">
    <citation type="submission" date="2019-08" db="EMBL/GenBank/DDBJ databases">
        <authorList>
            <person name="Peeters C."/>
        </authorList>
    </citation>
    <scope>NUCLEOTIDE SEQUENCE [LARGE SCALE GENOMIC DNA]</scope>
    <source>
        <strain evidence="7 8">LMG 18089</strain>
    </source>
</reference>
<name>A0A5E5P3Q5_9BURK</name>
<evidence type="ECO:0000256" key="2">
    <source>
        <dbReference type="ARBA" id="ARBA00023125"/>
    </source>
</evidence>
<evidence type="ECO:0000256" key="3">
    <source>
        <dbReference type="ARBA" id="ARBA00023172"/>
    </source>
</evidence>
<keyword evidence="2 4" id="KW-0238">DNA-binding</keyword>
<dbReference type="PROSITE" id="PS51900">
    <property type="entry name" value="CB"/>
    <property type="match status" value="1"/>
</dbReference>
<evidence type="ECO:0000256" key="4">
    <source>
        <dbReference type="PROSITE-ProRule" id="PRU01248"/>
    </source>
</evidence>
<dbReference type="Gene3D" id="1.10.443.10">
    <property type="entry name" value="Intergrase catalytic core"/>
    <property type="match status" value="1"/>
</dbReference>
<dbReference type="InterPro" id="IPR002104">
    <property type="entry name" value="Integrase_catalytic"/>
</dbReference>
<dbReference type="Proteomes" id="UP000364291">
    <property type="component" value="Unassembled WGS sequence"/>
</dbReference>
<dbReference type="InterPro" id="IPR013762">
    <property type="entry name" value="Integrase-like_cat_sf"/>
</dbReference>
<dbReference type="Pfam" id="PF00589">
    <property type="entry name" value="Phage_integrase"/>
    <property type="match status" value="1"/>
</dbReference>
<evidence type="ECO:0000259" key="6">
    <source>
        <dbReference type="PROSITE" id="PS51900"/>
    </source>
</evidence>
<proteinExistence type="predicted"/>
<dbReference type="GO" id="GO:0006310">
    <property type="term" value="P:DNA recombination"/>
    <property type="evidence" value="ECO:0007669"/>
    <property type="project" value="UniProtKB-KW"/>
</dbReference>
<evidence type="ECO:0000313" key="7">
    <source>
        <dbReference type="EMBL" id="VVG70915.1"/>
    </source>
</evidence>
<dbReference type="GO" id="GO:0003677">
    <property type="term" value="F:DNA binding"/>
    <property type="evidence" value="ECO:0007669"/>
    <property type="project" value="UniProtKB-UniRule"/>
</dbReference>
<dbReference type="EMBL" id="CABPSX010000003">
    <property type="protein sequence ID" value="VVG70915.1"/>
    <property type="molecule type" value="Genomic_DNA"/>
</dbReference>
<dbReference type="Gene3D" id="1.10.150.130">
    <property type="match status" value="1"/>
</dbReference>
<dbReference type="SUPFAM" id="SSF56349">
    <property type="entry name" value="DNA breaking-rejoining enzymes"/>
    <property type="match status" value="1"/>
</dbReference>
<dbReference type="OrthoDB" id="662444at2"/>
<feature type="domain" description="Tyr recombinase" evidence="5">
    <location>
        <begin position="165"/>
        <end position="341"/>
    </location>
</feature>
<feature type="domain" description="Core-binding (CB)" evidence="6">
    <location>
        <begin position="51"/>
        <end position="143"/>
    </location>
</feature>
<evidence type="ECO:0000256" key="1">
    <source>
        <dbReference type="ARBA" id="ARBA00022908"/>
    </source>
</evidence>
<dbReference type="AlphaFoldDB" id="A0A5E5P3Q5"/>
<dbReference type="InterPro" id="IPR050090">
    <property type="entry name" value="Tyrosine_recombinase_XerCD"/>
</dbReference>